<evidence type="ECO:0000259" key="5">
    <source>
        <dbReference type="PROSITE" id="PS50943"/>
    </source>
</evidence>
<dbReference type="SMART" id="SM00530">
    <property type="entry name" value="HTH_XRE"/>
    <property type="match status" value="1"/>
</dbReference>
<dbReference type="EMBL" id="GDAI01001363">
    <property type="protein sequence ID" value="JAI16240.1"/>
    <property type="molecule type" value="mRNA"/>
</dbReference>
<feature type="domain" description="HTH cro/C1-type" evidence="5">
    <location>
        <begin position="81"/>
        <end position="135"/>
    </location>
</feature>
<proteinExistence type="evidence at transcript level"/>
<dbReference type="PANTHER" id="PTHR10245:SF15">
    <property type="entry name" value="ENDOTHELIAL DIFFERENTIATION-RELATED FACTOR 1"/>
    <property type="match status" value="1"/>
</dbReference>
<reference evidence="6" key="1">
    <citation type="journal article" date="2015" name="Insect Biochem. Mol. Biol.">
        <title>An insight into the sialome of the horse fly, Tabanus bromius.</title>
        <authorList>
            <person name="Ribeiro J.M."/>
            <person name="Kazimirova M."/>
            <person name="Takac P."/>
            <person name="Andersen J.F."/>
            <person name="Francischetti I.M."/>
        </authorList>
    </citation>
    <scope>NUCLEOTIDE SEQUENCE</scope>
</reference>
<dbReference type="Gene3D" id="1.10.260.40">
    <property type="entry name" value="lambda repressor-like DNA-binding domains"/>
    <property type="match status" value="1"/>
</dbReference>
<keyword evidence="1" id="KW-0805">Transcription regulation</keyword>
<feature type="region of interest" description="Disordered" evidence="4">
    <location>
        <begin position="41"/>
        <end position="63"/>
    </location>
</feature>
<dbReference type="Pfam" id="PF08523">
    <property type="entry name" value="MBF1"/>
    <property type="match status" value="1"/>
</dbReference>
<evidence type="ECO:0000256" key="4">
    <source>
        <dbReference type="SAM" id="MobiDB-lite"/>
    </source>
</evidence>
<dbReference type="InterPro" id="IPR013729">
    <property type="entry name" value="MBF1_N"/>
</dbReference>
<feature type="compositionally biased region" description="Polar residues" evidence="4">
    <location>
        <begin position="48"/>
        <end position="58"/>
    </location>
</feature>
<evidence type="ECO:0000256" key="3">
    <source>
        <dbReference type="ARBA" id="ARBA00023163"/>
    </source>
</evidence>
<dbReference type="Pfam" id="PF01381">
    <property type="entry name" value="HTH_3"/>
    <property type="match status" value="1"/>
</dbReference>
<evidence type="ECO:0000256" key="2">
    <source>
        <dbReference type="ARBA" id="ARBA00023125"/>
    </source>
</evidence>
<sequence length="148" mass="16473">MNDWDTVTVLRKRAPKASALKSETAINAARRQGLPVETQQKWRDGAGTNRQHTTTKNTAKLDRETEELKHEKIPLDVGKLIQQGRQAKGLSQKELATKICEKQQIVNDYEAGRGIPNNMILGKIEKVIGVKLRGKERGKPMAPPGAKK</sequence>
<protein>
    <submittedName>
        <fullName evidence="6">Putative transcription factor mbf1</fullName>
    </submittedName>
</protein>
<dbReference type="InterPro" id="IPR010982">
    <property type="entry name" value="Lambda_DNA-bd_dom_sf"/>
</dbReference>
<dbReference type="AlphaFoldDB" id="A0A0K8TQR1"/>
<dbReference type="PROSITE" id="PS50943">
    <property type="entry name" value="HTH_CROC1"/>
    <property type="match status" value="1"/>
</dbReference>
<dbReference type="GO" id="GO:0003677">
    <property type="term" value="F:DNA binding"/>
    <property type="evidence" value="ECO:0007669"/>
    <property type="project" value="UniProtKB-KW"/>
</dbReference>
<dbReference type="InterPro" id="IPR001387">
    <property type="entry name" value="Cro/C1-type_HTH"/>
</dbReference>
<dbReference type="FunFam" id="1.10.260.40:FF:000015">
    <property type="entry name" value="Endothelial differentiation-related factor 1"/>
    <property type="match status" value="1"/>
</dbReference>
<dbReference type="GO" id="GO:0005634">
    <property type="term" value="C:nucleus"/>
    <property type="evidence" value="ECO:0007669"/>
    <property type="project" value="TreeGrafter"/>
</dbReference>
<dbReference type="CDD" id="cd00093">
    <property type="entry name" value="HTH_XRE"/>
    <property type="match status" value="1"/>
</dbReference>
<accession>A0A0K8TQR1</accession>
<evidence type="ECO:0000256" key="1">
    <source>
        <dbReference type="ARBA" id="ARBA00023015"/>
    </source>
</evidence>
<dbReference type="PANTHER" id="PTHR10245">
    <property type="entry name" value="ENDOTHELIAL DIFFERENTIATION-RELATED FACTOR 1 MULTIPROTEIN BRIDGING FACTOR 1"/>
    <property type="match status" value="1"/>
</dbReference>
<evidence type="ECO:0000313" key="6">
    <source>
        <dbReference type="EMBL" id="JAI16240.1"/>
    </source>
</evidence>
<keyword evidence="3" id="KW-0804">Transcription</keyword>
<dbReference type="GO" id="GO:0006357">
    <property type="term" value="P:regulation of transcription by RNA polymerase II"/>
    <property type="evidence" value="ECO:0007669"/>
    <property type="project" value="UniProtKB-ARBA"/>
</dbReference>
<dbReference type="SUPFAM" id="SSF47413">
    <property type="entry name" value="lambda repressor-like DNA-binding domains"/>
    <property type="match status" value="1"/>
</dbReference>
<organism evidence="6">
    <name type="scientific">Tabanus bromius</name>
    <name type="common">Band-eyed brown horse fly</name>
    <dbReference type="NCBI Taxonomy" id="304241"/>
    <lineage>
        <taxon>Eukaryota</taxon>
        <taxon>Metazoa</taxon>
        <taxon>Ecdysozoa</taxon>
        <taxon>Arthropoda</taxon>
        <taxon>Hexapoda</taxon>
        <taxon>Insecta</taxon>
        <taxon>Pterygota</taxon>
        <taxon>Neoptera</taxon>
        <taxon>Endopterygota</taxon>
        <taxon>Diptera</taxon>
        <taxon>Brachycera</taxon>
        <taxon>Tabanomorpha</taxon>
        <taxon>Tabanoidea</taxon>
        <taxon>Tabanidae</taxon>
        <taxon>Tabanus</taxon>
    </lineage>
</organism>
<keyword evidence="2" id="KW-0238">DNA-binding</keyword>
<name>A0A0K8TQR1_TABBR</name>